<dbReference type="PANTHER" id="PTHR42748:SF7">
    <property type="entry name" value="NMRA LIKE REDOX SENSOR 1-RELATED"/>
    <property type="match status" value="1"/>
</dbReference>
<reference evidence="4 5" key="1">
    <citation type="journal article" date="2019" name="Int. J. Syst. Evol. Microbiol.">
        <title>The Global Catalogue of Microorganisms (GCM) 10K type strain sequencing project: providing services to taxonomists for standard genome sequencing and annotation.</title>
        <authorList>
            <consortium name="The Broad Institute Genomics Platform"/>
            <consortium name="The Broad Institute Genome Sequencing Center for Infectious Disease"/>
            <person name="Wu L."/>
            <person name="Ma J."/>
        </authorList>
    </citation>
    <scope>NUCLEOTIDE SEQUENCE [LARGE SCALE GENOMIC DNA]</scope>
    <source>
        <strain evidence="4 5">JCM 16009</strain>
    </source>
</reference>
<evidence type="ECO:0000313" key="4">
    <source>
        <dbReference type="EMBL" id="GAA1865918.1"/>
    </source>
</evidence>
<dbReference type="InterPro" id="IPR051164">
    <property type="entry name" value="NmrA-like_oxidored"/>
</dbReference>
<evidence type="ECO:0000256" key="1">
    <source>
        <dbReference type="ARBA" id="ARBA00006328"/>
    </source>
</evidence>
<name>A0ABN2NHU1_9PSEU</name>
<dbReference type="Gene3D" id="3.40.50.720">
    <property type="entry name" value="NAD(P)-binding Rossmann-like Domain"/>
    <property type="match status" value="1"/>
</dbReference>
<feature type="domain" description="NmrA-like" evidence="3">
    <location>
        <begin position="9"/>
        <end position="255"/>
    </location>
</feature>
<dbReference type="Pfam" id="PF05368">
    <property type="entry name" value="NmrA"/>
    <property type="match status" value="1"/>
</dbReference>
<keyword evidence="2" id="KW-0521">NADP</keyword>
<dbReference type="EMBL" id="BAAAQK010000021">
    <property type="protein sequence ID" value="GAA1865918.1"/>
    <property type="molecule type" value="Genomic_DNA"/>
</dbReference>
<dbReference type="InterPro" id="IPR036291">
    <property type="entry name" value="NAD(P)-bd_dom_sf"/>
</dbReference>
<dbReference type="PANTHER" id="PTHR42748">
    <property type="entry name" value="NITROGEN METABOLITE REPRESSION PROTEIN NMRA FAMILY MEMBER"/>
    <property type="match status" value="1"/>
</dbReference>
<sequence length="315" mass="33903">MSEQTDDRPVLVVGATGKQGGATARALVAAGIPVRALVRDPGSDRAEALAELGIELVVGDLYDSESLVAPCTGVRAVFSALTPDMMNPAADAERVHARNLVPAAVKAGVPHFVQTSVSGAGTHTSAPGWAEGRWHRSYHEAVSPISEYWESKEDVNELVRTAGFPAWTLLYPSTFMEMFQRPSVYFEGRTGNRLLAAVNPDSTYALIAVEDIGRAAAAAIADPERFNGVQLELAGDVLTFDEIAATLSRAWGEEILPPELPMSPEQALAKGQVPPIVQASEWNRDVPPTARREHLEKFGITPLDLETWARKSRTA</sequence>
<dbReference type="SUPFAM" id="SSF51735">
    <property type="entry name" value="NAD(P)-binding Rossmann-fold domains"/>
    <property type="match status" value="1"/>
</dbReference>
<protein>
    <submittedName>
        <fullName evidence="4">NmrA/HSCARG family protein</fullName>
    </submittedName>
</protein>
<organism evidence="4 5">
    <name type="scientific">Pseudonocardia ailaonensis</name>
    <dbReference type="NCBI Taxonomy" id="367279"/>
    <lineage>
        <taxon>Bacteria</taxon>
        <taxon>Bacillati</taxon>
        <taxon>Actinomycetota</taxon>
        <taxon>Actinomycetes</taxon>
        <taxon>Pseudonocardiales</taxon>
        <taxon>Pseudonocardiaceae</taxon>
        <taxon>Pseudonocardia</taxon>
    </lineage>
</organism>
<gene>
    <name evidence="4" type="ORF">GCM10009836_52890</name>
</gene>
<evidence type="ECO:0000259" key="3">
    <source>
        <dbReference type="Pfam" id="PF05368"/>
    </source>
</evidence>
<keyword evidence="5" id="KW-1185">Reference proteome</keyword>
<evidence type="ECO:0000313" key="5">
    <source>
        <dbReference type="Proteomes" id="UP001500449"/>
    </source>
</evidence>
<dbReference type="InterPro" id="IPR008030">
    <property type="entry name" value="NmrA-like"/>
</dbReference>
<dbReference type="Proteomes" id="UP001500449">
    <property type="component" value="Unassembled WGS sequence"/>
</dbReference>
<proteinExistence type="inferred from homology"/>
<dbReference type="RefSeq" id="WP_344422619.1">
    <property type="nucleotide sequence ID" value="NZ_BAAAQK010000021.1"/>
</dbReference>
<comment type="caution">
    <text evidence="4">The sequence shown here is derived from an EMBL/GenBank/DDBJ whole genome shotgun (WGS) entry which is preliminary data.</text>
</comment>
<accession>A0ABN2NHU1</accession>
<evidence type="ECO:0000256" key="2">
    <source>
        <dbReference type="ARBA" id="ARBA00022857"/>
    </source>
</evidence>
<comment type="similarity">
    <text evidence="1">Belongs to the NmrA-type oxidoreductase family.</text>
</comment>